<organism evidence="1 2">
    <name type="scientific">Danio rerio</name>
    <name type="common">Zebrafish</name>
    <name type="synonym">Brachydanio rerio</name>
    <dbReference type="NCBI Taxonomy" id="7955"/>
    <lineage>
        <taxon>Eukaryota</taxon>
        <taxon>Metazoa</taxon>
        <taxon>Chordata</taxon>
        <taxon>Craniata</taxon>
        <taxon>Vertebrata</taxon>
        <taxon>Euteleostomi</taxon>
        <taxon>Actinopterygii</taxon>
        <taxon>Neopterygii</taxon>
        <taxon>Teleostei</taxon>
        <taxon>Ostariophysi</taxon>
        <taxon>Cypriniformes</taxon>
        <taxon>Danionidae</taxon>
        <taxon>Danioninae</taxon>
        <taxon>Danio</taxon>
    </lineage>
</organism>
<keyword evidence="1" id="KW-1185">Reference proteome</keyword>
<protein>
    <submittedName>
        <fullName evidence="2">Uncharacterized protein</fullName>
    </submittedName>
</protein>
<sequence length="294" mass="34045">MRTSTSEHRTGIQWTLWNHLENLDFAYNLTLLSHNQQEKPIVLAATSSQVGLNIHTEKSKIVKINTSCNNPVTLNGSSLEEVQFFTYLGSIIDQQSGTDKDVKARIKARAAFIQIKNIWASRELTMTTKICLFNSNVNSVLLYGVETWRITKASTRKIQTFINTCLRKILHIHWPDTISNTDLWRRTYQPPIEIEIWKRRWGWIGHTLRKPPTSITRQALRWNPQGKRERGRPRNTWRRDFDADITRMGYIWGQVERMAQDRNLWRSTFGGPCPGRGGGHNEVTPGICYQITPS</sequence>
<reference evidence="2" key="1">
    <citation type="submission" date="2025-08" db="UniProtKB">
        <authorList>
            <consortium name="RefSeq"/>
        </authorList>
    </citation>
    <scope>IDENTIFICATION</scope>
    <source>
        <strain evidence="2">Tuebingen</strain>
        <tissue evidence="2">Fibroblasts and whole tissue</tissue>
    </source>
</reference>
<accession>A0AC58HVW5</accession>
<gene>
    <name evidence="2" type="primary">LOC100535984</name>
</gene>
<dbReference type="RefSeq" id="XP_073786112.1">
    <property type="nucleotide sequence ID" value="XM_073930011.1"/>
</dbReference>
<dbReference type="Proteomes" id="UP000000437">
    <property type="component" value="Chromosome 18"/>
</dbReference>
<name>A0AC58HVW5_DANRE</name>
<evidence type="ECO:0000313" key="1">
    <source>
        <dbReference type="Proteomes" id="UP000000437"/>
    </source>
</evidence>
<evidence type="ECO:0000313" key="2">
    <source>
        <dbReference type="RefSeq" id="XP_073786112.1"/>
    </source>
</evidence>
<proteinExistence type="predicted"/>